<evidence type="ECO:0000313" key="3">
    <source>
        <dbReference type="EMBL" id="THV21237.1"/>
    </source>
</evidence>
<dbReference type="RefSeq" id="WP_136532440.1">
    <property type="nucleotide sequence ID" value="NZ_STGX01000028.1"/>
</dbReference>
<evidence type="ECO:0000256" key="2">
    <source>
        <dbReference type="SAM" id="Phobius"/>
    </source>
</evidence>
<feature type="transmembrane region" description="Helical" evidence="2">
    <location>
        <begin position="76"/>
        <end position="97"/>
    </location>
</feature>
<keyword evidence="2" id="KW-0812">Transmembrane</keyword>
<dbReference type="AlphaFoldDB" id="A0A4S8NUI8"/>
<protein>
    <submittedName>
        <fullName evidence="3">Uncharacterized protein</fullName>
    </submittedName>
</protein>
<keyword evidence="2" id="KW-0472">Membrane</keyword>
<comment type="caution">
    <text evidence="3">The sequence shown here is derived from an EMBL/GenBank/DDBJ whole genome shotgun (WGS) entry which is preliminary data.</text>
</comment>
<gene>
    <name evidence="3" type="ORF">E9998_24835</name>
</gene>
<keyword evidence="2" id="KW-1133">Transmembrane helix</keyword>
<evidence type="ECO:0000313" key="4">
    <source>
        <dbReference type="Proteomes" id="UP000305792"/>
    </source>
</evidence>
<organism evidence="3 4">
    <name type="scientific">Glycomyces paridis</name>
    <dbReference type="NCBI Taxonomy" id="2126555"/>
    <lineage>
        <taxon>Bacteria</taxon>
        <taxon>Bacillati</taxon>
        <taxon>Actinomycetota</taxon>
        <taxon>Actinomycetes</taxon>
        <taxon>Glycomycetales</taxon>
        <taxon>Glycomycetaceae</taxon>
        <taxon>Glycomyces</taxon>
    </lineage>
</organism>
<reference evidence="3 4" key="1">
    <citation type="journal article" date="2018" name="Int. J. Syst. Evol. Microbiol.">
        <title>Glycomyces paridis sp. nov., isolated from the medicinal plant Paris polyphylla.</title>
        <authorList>
            <person name="Fang X.M."/>
            <person name="Bai J.L."/>
            <person name="Su J."/>
            <person name="Zhao L.L."/>
            <person name="Liu H.Y."/>
            <person name="Ma B.P."/>
            <person name="Zhang Y.Q."/>
            <person name="Yu L.Y."/>
        </authorList>
    </citation>
    <scope>NUCLEOTIDE SEQUENCE [LARGE SCALE GENOMIC DNA]</scope>
    <source>
        <strain evidence="3 4">CPCC 204357</strain>
    </source>
</reference>
<proteinExistence type="predicted"/>
<feature type="region of interest" description="Disordered" evidence="1">
    <location>
        <begin position="113"/>
        <end position="165"/>
    </location>
</feature>
<sequence>MIDPPSENAPSALPPTPSEPPQQPPTQPSIEARPDLLPQAHPVPPNTVQMQPVPYGPYAPADMPVAPPPPASPFRYLLIVLVVVLIAGAGAAGYFLLGGDDEGGDAAFEAVTSGEETSSAAPEAEATTEEAPAFESSGAMIPVASVGSQTPVPSDTWELREGPGSEGADLNDMSIYVIQYEESWFANILIGTYNVADLPYDSAAMTEIATELTSFWSEQSAASGVNGIVSVPQITETTVDGRPAVLGEATASWDSTELSPDKSERVITFLVDVDGVNALYAQAWIPESADAEYDAVVAALLATTFA</sequence>
<dbReference type="Proteomes" id="UP000305792">
    <property type="component" value="Unassembled WGS sequence"/>
</dbReference>
<feature type="compositionally biased region" description="Low complexity" evidence="1">
    <location>
        <begin position="113"/>
        <end position="137"/>
    </location>
</feature>
<accession>A0A4S8NUI8</accession>
<feature type="compositionally biased region" description="Pro residues" evidence="1">
    <location>
        <begin position="12"/>
        <end position="27"/>
    </location>
</feature>
<evidence type="ECO:0000256" key="1">
    <source>
        <dbReference type="SAM" id="MobiDB-lite"/>
    </source>
</evidence>
<feature type="region of interest" description="Disordered" evidence="1">
    <location>
        <begin position="1"/>
        <end position="48"/>
    </location>
</feature>
<keyword evidence="4" id="KW-1185">Reference proteome</keyword>
<name>A0A4S8NUI8_9ACTN</name>
<dbReference type="EMBL" id="STGX01000028">
    <property type="protein sequence ID" value="THV21237.1"/>
    <property type="molecule type" value="Genomic_DNA"/>
</dbReference>